<evidence type="ECO:0008006" key="5">
    <source>
        <dbReference type="Google" id="ProtNLM"/>
    </source>
</evidence>
<evidence type="ECO:0000313" key="3">
    <source>
        <dbReference type="EMBL" id="KAG9451377.1"/>
    </source>
</evidence>
<evidence type="ECO:0000256" key="1">
    <source>
        <dbReference type="ARBA" id="ARBA00022737"/>
    </source>
</evidence>
<dbReference type="InterPro" id="IPR011990">
    <property type="entry name" value="TPR-like_helical_dom_sf"/>
</dbReference>
<dbReference type="InterPro" id="IPR046960">
    <property type="entry name" value="PPR_At4g14850-like_plant"/>
</dbReference>
<dbReference type="Gene3D" id="1.25.40.10">
    <property type="entry name" value="Tetratricopeptide repeat domain"/>
    <property type="match status" value="3"/>
</dbReference>
<feature type="repeat" description="PPR" evidence="2">
    <location>
        <begin position="71"/>
        <end position="105"/>
    </location>
</feature>
<dbReference type="GO" id="GO:0009451">
    <property type="term" value="P:RNA modification"/>
    <property type="evidence" value="ECO:0007669"/>
    <property type="project" value="InterPro"/>
</dbReference>
<dbReference type="PANTHER" id="PTHR47926:SF391">
    <property type="entry name" value="TETRATRICOPEPTIDE-LIKE HELICAL DOMAIN SUPERFAMILY"/>
    <property type="match status" value="1"/>
</dbReference>
<feature type="repeat" description="PPR" evidence="2">
    <location>
        <begin position="305"/>
        <end position="339"/>
    </location>
</feature>
<reference evidence="3 4" key="1">
    <citation type="submission" date="2021-07" db="EMBL/GenBank/DDBJ databases">
        <title>The Aristolochia fimbriata genome: insights into angiosperm evolution, floral development and chemical biosynthesis.</title>
        <authorList>
            <person name="Jiao Y."/>
        </authorList>
    </citation>
    <scope>NUCLEOTIDE SEQUENCE [LARGE SCALE GENOMIC DNA]</scope>
    <source>
        <strain evidence="3">IBCAS-2021</strain>
        <tissue evidence="3">Leaf</tissue>
    </source>
</reference>
<comment type="caution">
    <text evidence="3">The sequence shown here is derived from an EMBL/GenBank/DDBJ whole genome shotgun (WGS) entry which is preliminary data.</text>
</comment>
<dbReference type="GO" id="GO:0003723">
    <property type="term" value="F:RNA binding"/>
    <property type="evidence" value="ECO:0007669"/>
    <property type="project" value="InterPro"/>
</dbReference>
<dbReference type="FunFam" id="1.25.40.10:FF:000090">
    <property type="entry name" value="Pentatricopeptide repeat-containing protein, chloroplastic"/>
    <property type="match status" value="1"/>
</dbReference>
<sequence length="542" mass="61495">MIRKSLRRPLPKLWQRITTFRALKQIHAYMLVHGFNSHPSHLREIVYAAAVTVSGAIDYAHRLFQRVSHPDAFTWNAIIRGSAQSLNPSRAISLYTQMEERRCKPDKFTFSFLLKACTKLSWVSMGAQLHAKVVRYGFDAESFVRNSLINLHANCGDLNLASRLFREAPTREVVAWSALMAGYARRGDLELARNLFDEMPVKDLVSWNVMISVYAKKGQMEEARELFDLLPHRDVVSWNAVIAGYVLCGSYSLALQLFGEMQMAGEPADEVTFLSLLSACADSGDLETGKRIHCSITEKNPNDLSILLGNALIDMYSKCGNIESATQVFRKMKEKDVATWNSIILGSALHGHGSKSISFFNEMTRQRVRPNEVTFVGVLVGCSHAGMVHEGRHYFDLMREKYGIEPNIKHYGCIVDMLGRAGHLKEAFDFIENMIIEPNQIIWRALLGACRLHGNLELAEKANERLLEMQRDESGDYVLLSNAYASMDEWCVAEKVRKLMDDRGVRKEAGLSLIKVDNKELMHFLIDRDSNLKLRNNFLQLQ</sequence>
<name>A0AAV7EUR2_ARIFI</name>
<feature type="repeat" description="PPR" evidence="2">
    <location>
        <begin position="172"/>
        <end position="202"/>
    </location>
</feature>
<evidence type="ECO:0000313" key="4">
    <source>
        <dbReference type="Proteomes" id="UP000825729"/>
    </source>
</evidence>
<dbReference type="Pfam" id="PF13041">
    <property type="entry name" value="PPR_2"/>
    <property type="match status" value="3"/>
</dbReference>
<dbReference type="Pfam" id="PF20431">
    <property type="entry name" value="E_motif"/>
    <property type="match status" value="1"/>
</dbReference>
<evidence type="ECO:0000256" key="2">
    <source>
        <dbReference type="PROSITE-ProRule" id="PRU00708"/>
    </source>
</evidence>
<organism evidence="3 4">
    <name type="scientific">Aristolochia fimbriata</name>
    <name type="common">White veined hardy Dutchman's pipe vine</name>
    <dbReference type="NCBI Taxonomy" id="158543"/>
    <lineage>
        <taxon>Eukaryota</taxon>
        <taxon>Viridiplantae</taxon>
        <taxon>Streptophyta</taxon>
        <taxon>Embryophyta</taxon>
        <taxon>Tracheophyta</taxon>
        <taxon>Spermatophyta</taxon>
        <taxon>Magnoliopsida</taxon>
        <taxon>Magnoliidae</taxon>
        <taxon>Piperales</taxon>
        <taxon>Aristolochiaceae</taxon>
        <taxon>Aristolochia</taxon>
    </lineage>
</organism>
<accession>A0AAV7EUR2</accession>
<dbReference type="AlphaFoldDB" id="A0AAV7EUR2"/>
<dbReference type="InterPro" id="IPR002885">
    <property type="entry name" value="PPR_rpt"/>
</dbReference>
<protein>
    <recommendedName>
        <fullName evidence="5">Chlororespiratory reduction 4</fullName>
    </recommendedName>
</protein>
<dbReference type="PANTHER" id="PTHR47926">
    <property type="entry name" value="PENTATRICOPEPTIDE REPEAT-CONTAINING PROTEIN"/>
    <property type="match status" value="1"/>
</dbReference>
<proteinExistence type="predicted"/>
<feature type="repeat" description="PPR" evidence="2">
    <location>
        <begin position="203"/>
        <end position="237"/>
    </location>
</feature>
<dbReference type="PROSITE" id="PS51375">
    <property type="entry name" value="PPR"/>
    <property type="match status" value="4"/>
</dbReference>
<gene>
    <name evidence="3" type="ORF">H6P81_011342</name>
</gene>
<keyword evidence="4" id="KW-1185">Reference proteome</keyword>
<dbReference type="Pfam" id="PF01535">
    <property type="entry name" value="PPR"/>
    <property type="match status" value="4"/>
</dbReference>
<dbReference type="Proteomes" id="UP000825729">
    <property type="component" value="Unassembled WGS sequence"/>
</dbReference>
<keyword evidence="1" id="KW-0677">Repeat</keyword>
<dbReference type="EMBL" id="JAINDJ010000004">
    <property type="protein sequence ID" value="KAG9451377.1"/>
    <property type="molecule type" value="Genomic_DNA"/>
</dbReference>
<dbReference type="FunFam" id="1.25.40.10:FF:000470">
    <property type="entry name" value="Pentatricopeptide repeat-containing protein At5g66520"/>
    <property type="match status" value="1"/>
</dbReference>
<dbReference type="NCBIfam" id="TIGR00756">
    <property type="entry name" value="PPR"/>
    <property type="match status" value="6"/>
</dbReference>
<dbReference type="InterPro" id="IPR046848">
    <property type="entry name" value="E_motif"/>
</dbReference>
<dbReference type="SUPFAM" id="SSF48452">
    <property type="entry name" value="TPR-like"/>
    <property type="match status" value="2"/>
</dbReference>